<dbReference type="InterPro" id="IPR007345">
    <property type="entry name" value="Polysacch_pyruvyl_Trfase"/>
</dbReference>
<evidence type="ECO:0000313" key="2">
    <source>
        <dbReference type="EMBL" id="NMH91038.1"/>
    </source>
</evidence>
<comment type="caution">
    <text evidence="2">The sequence shown here is derived from an EMBL/GenBank/DDBJ whole genome shotgun (WGS) entry which is preliminary data.</text>
</comment>
<keyword evidence="3" id="KW-1185">Reference proteome</keyword>
<dbReference type="PANTHER" id="PTHR36836">
    <property type="entry name" value="COLANIC ACID BIOSYNTHESIS PROTEIN WCAK"/>
    <property type="match status" value="1"/>
</dbReference>
<proteinExistence type="predicted"/>
<accession>A0A848DEF2</accession>
<sequence>MPELVQGSGGMLTIGVLGSYGGLNLGDEAILTSILAGLRAARPRARLVVFSRNAEHTRAHHRVDEVAEWESADRRQIAADVSRLDLLVLGGGGILYDGEAHRYLRLVFAAHEVGVPVFVYSIGAGPLNDPHERSSVSHALADVVDLVVRDEESKRVLEKAGVDREIVVTADPALLLGPAPFGRDRLTREGIPDGVRLVGVSVREPGRAAENLDEDGYHSLIAIASDFLVHRLDARVVFLPMEHDDIRHSHAVLSRMTDPAGGRILHGPFEPADVLGLMDHLDLMVGMRLHLLIFAAMAGVPFLPLPYAGKVFDFAHAAGAPQLRGLVREQAGPLLSEIDRLWDERPQRVETVRERVAALTQQALVTRSRIAALLDQLDPPVPVPVTELVPRHGVA</sequence>
<dbReference type="GO" id="GO:0016740">
    <property type="term" value="F:transferase activity"/>
    <property type="evidence" value="ECO:0007669"/>
    <property type="project" value="UniProtKB-KW"/>
</dbReference>
<evidence type="ECO:0000259" key="1">
    <source>
        <dbReference type="Pfam" id="PF04230"/>
    </source>
</evidence>
<dbReference type="Pfam" id="PF04230">
    <property type="entry name" value="PS_pyruv_trans"/>
    <property type="match status" value="1"/>
</dbReference>
<reference evidence="2 3" key="1">
    <citation type="submission" date="2020-04" db="EMBL/GenBank/DDBJ databases">
        <authorList>
            <person name="Klaysubun C."/>
            <person name="Duangmal K."/>
            <person name="Lipun K."/>
        </authorList>
    </citation>
    <scope>NUCLEOTIDE SEQUENCE [LARGE SCALE GENOMIC DNA]</scope>
    <source>
        <strain evidence="2 3">DSM 45300</strain>
    </source>
</reference>
<gene>
    <name evidence="2" type="ORF">HF519_05420</name>
</gene>
<keyword evidence="2" id="KW-0808">Transferase</keyword>
<dbReference type="Proteomes" id="UP000586918">
    <property type="component" value="Unassembled WGS sequence"/>
</dbReference>
<feature type="domain" description="Polysaccharide pyruvyl transferase" evidence="1">
    <location>
        <begin position="24"/>
        <end position="307"/>
    </location>
</feature>
<dbReference type="EMBL" id="JAAXKZ010000011">
    <property type="protein sequence ID" value="NMH91038.1"/>
    <property type="molecule type" value="Genomic_DNA"/>
</dbReference>
<evidence type="ECO:0000313" key="3">
    <source>
        <dbReference type="Proteomes" id="UP000586918"/>
    </source>
</evidence>
<dbReference type="PANTHER" id="PTHR36836:SF1">
    <property type="entry name" value="COLANIC ACID BIOSYNTHESIS PROTEIN WCAK"/>
    <property type="match status" value="1"/>
</dbReference>
<name>A0A848DEF2_9PSEU</name>
<organism evidence="2 3">
    <name type="scientific">Pseudonocardia bannensis</name>
    <dbReference type="NCBI Taxonomy" id="630973"/>
    <lineage>
        <taxon>Bacteria</taxon>
        <taxon>Bacillati</taxon>
        <taxon>Actinomycetota</taxon>
        <taxon>Actinomycetes</taxon>
        <taxon>Pseudonocardiales</taxon>
        <taxon>Pseudonocardiaceae</taxon>
        <taxon>Pseudonocardia</taxon>
    </lineage>
</organism>
<dbReference type="AlphaFoldDB" id="A0A848DEF2"/>
<protein>
    <submittedName>
        <fullName evidence="2">Polysaccharide pyruvyl transferase</fullName>
    </submittedName>
</protein>